<dbReference type="KEGG" id="ahat:ADCFC_09320"/>
<dbReference type="EMBL" id="AP022829">
    <property type="protein sequence ID" value="BCA88313.1"/>
    <property type="molecule type" value="Genomic_DNA"/>
</dbReference>
<sequence>MTQVEKLLAMLMEMPRTFRFRDFTRIMEHLGYELDQKGSTSGSRVRFYRARDGRMLIMHAPHPSDEMSRGAVRAAVRFLHGEDEL</sequence>
<organism evidence="1 2">
    <name type="scientific">Adlercreutzia hattorii</name>
    <dbReference type="NCBI Taxonomy" id="2707299"/>
    <lineage>
        <taxon>Bacteria</taxon>
        <taxon>Bacillati</taxon>
        <taxon>Actinomycetota</taxon>
        <taxon>Coriobacteriia</taxon>
        <taxon>Eggerthellales</taxon>
        <taxon>Eggerthellaceae</taxon>
        <taxon>Adlercreutzia</taxon>
    </lineage>
</organism>
<name>A0A6F8SJH1_9ACTN</name>
<dbReference type="InterPro" id="IPR012933">
    <property type="entry name" value="HicA_mRNA_interferase"/>
</dbReference>
<dbReference type="GO" id="GO:0003729">
    <property type="term" value="F:mRNA binding"/>
    <property type="evidence" value="ECO:0007669"/>
    <property type="project" value="InterPro"/>
</dbReference>
<dbReference type="Pfam" id="PF07927">
    <property type="entry name" value="HicA_toxin"/>
    <property type="match status" value="1"/>
</dbReference>
<dbReference type="RefSeq" id="WP_114539928.1">
    <property type="nucleotide sequence ID" value="NZ_AP022829.1"/>
</dbReference>
<evidence type="ECO:0000313" key="1">
    <source>
        <dbReference type="EMBL" id="BCA88313.1"/>
    </source>
</evidence>
<protein>
    <recommendedName>
        <fullName evidence="3">Type II toxin-antitoxin system HicA family toxin</fullName>
    </recommendedName>
</protein>
<reference evidence="2" key="2">
    <citation type="submission" date="2020-03" db="EMBL/GenBank/DDBJ databases">
        <title>Complete Genome Sequence of Adlercreutzia sp. strain 8CFCBH1 Producing Equol, Isolated from Healthy Japanese Feces.</title>
        <authorList>
            <person name="Ogata Y."/>
            <person name="Sakamoto M."/>
            <person name="Ohkuma M."/>
            <person name="Hattori M."/>
            <person name="Suda W."/>
        </authorList>
    </citation>
    <scope>NUCLEOTIDE SEQUENCE [LARGE SCALE GENOMIC DNA]</scope>
    <source>
        <strain evidence="2">8CFCBH1</strain>
    </source>
</reference>
<reference evidence="2" key="1">
    <citation type="journal article" date="2020" name="Microbiol. Resour. Announc.">
        <title>Complete Genome Sequence of Adlercreutzia sp. Strain 8CFCBH1, a Potent Producer of Equol, Isolated from Healthy Japanese Feces.</title>
        <authorList>
            <person name="Ogata Y."/>
            <person name="Sakamoto M."/>
            <person name="Ohkuma M."/>
            <person name="Hattori M."/>
            <person name="Suda W."/>
        </authorList>
    </citation>
    <scope>NUCLEOTIDE SEQUENCE [LARGE SCALE GENOMIC DNA]</scope>
    <source>
        <strain evidence="2">8CFCBH1</strain>
    </source>
</reference>
<proteinExistence type="predicted"/>
<gene>
    <name evidence="1" type="ORF">ADCFC_08110</name>
</gene>
<keyword evidence="2" id="KW-1185">Reference proteome</keyword>
<dbReference type="Proteomes" id="UP000501727">
    <property type="component" value="Chromosome"/>
</dbReference>
<evidence type="ECO:0000313" key="2">
    <source>
        <dbReference type="Proteomes" id="UP000501727"/>
    </source>
</evidence>
<evidence type="ECO:0008006" key="3">
    <source>
        <dbReference type="Google" id="ProtNLM"/>
    </source>
</evidence>
<dbReference type="AlphaFoldDB" id="A0A6F8SJH1"/>
<dbReference type="SUPFAM" id="SSF54786">
    <property type="entry name" value="YcfA/nrd intein domain"/>
    <property type="match status" value="1"/>
</dbReference>
<accession>A0A6F8SJH1</accession>